<sequence length="164" mass="19069">MFEIDFATLAVTSVILLAVIAPFIYYSIKSKRAKAEFFKKFEQFTSGLNLSPDLREDWRNRYILAFDKAKNTLIYYQSGENEEKREIPLQEVKRVNVNETYFENDSASGNRKILDQLALQVHFKNPTKQVLNLEIYSSENYSDLVGETVLAARWAELINQQLTK</sequence>
<keyword evidence="1" id="KW-0472">Membrane</keyword>
<keyword evidence="1" id="KW-0812">Transmembrane</keyword>
<dbReference type="EMBL" id="QXML01000004">
    <property type="protein sequence ID" value="RIW15788.1"/>
    <property type="molecule type" value="Genomic_DNA"/>
</dbReference>
<dbReference type="Proteomes" id="UP000283522">
    <property type="component" value="Unassembled WGS sequence"/>
</dbReference>
<evidence type="ECO:0000313" key="2">
    <source>
        <dbReference type="EMBL" id="RIW15788.1"/>
    </source>
</evidence>
<proteinExistence type="predicted"/>
<protein>
    <submittedName>
        <fullName evidence="2">Uncharacterized protein</fullName>
    </submittedName>
</protein>
<keyword evidence="3" id="KW-1185">Reference proteome</keyword>
<comment type="caution">
    <text evidence="2">The sequence shown here is derived from an EMBL/GenBank/DDBJ whole genome shotgun (WGS) entry which is preliminary data.</text>
</comment>
<evidence type="ECO:0000313" key="3">
    <source>
        <dbReference type="Proteomes" id="UP000283522"/>
    </source>
</evidence>
<evidence type="ECO:0000256" key="1">
    <source>
        <dbReference type="SAM" id="Phobius"/>
    </source>
</evidence>
<organism evidence="2 3">
    <name type="scientific">Algoriphagus lacus</name>
    <dbReference type="NCBI Taxonomy" id="2056311"/>
    <lineage>
        <taxon>Bacteria</taxon>
        <taxon>Pseudomonadati</taxon>
        <taxon>Bacteroidota</taxon>
        <taxon>Cytophagia</taxon>
        <taxon>Cytophagales</taxon>
        <taxon>Cyclobacteriaceae</taxon>
        <taxon>Algoriphagus</taxon>
    </lineage>
</organism>
<gene>
    <name evidence="2" type="ORF">D0X99_10215</name>
</gene>
<name>A0A418PSE9_9BACT</name>
<dbReference type="AlphaFoldDB" id="A0A418PSE9"/>
<accession>A0A418PSE9</accession>
<reference evidence="2 3" key="1">
    <citation type="submission" date="2018-09" db="EMBL/GenBank/DDBJ databases">
        <authorList>
            <person name="Wang X."/>
            <person name="Du Z."/>
        </authorList>
    </citation>
    <scope>NUCLEOTIDE SEQUENCE [LARGE SCALE GENOMIC DNA]</scope>
    <source>
        <strain evidence="2 3">N3</strain>
    </source>
</reference>
<feature type="transmembrane region" description="Helical" evidence="1">
    <location>
        <begin position="6"/>
        <end position="28"/>
    </location>
</feature>
<keyword evidence="1" id="KW-1133">Transmembrane helix</keyword>
<dbReference type="RefSeq" id="WP_119477724.1">
    <property type="nucleotide sequence ID" value="NZ_QXML01000004.1"/>
</dbReference>
<dbReference type="OrthoDB" id="840309at2"/>